<feature type="domain" description="BFN" evidence="1">
    <location>
        <begin position="1"/>
        <end position="129"/>
    </location>
</feature>
<organism evidence="2 3">
    <name type="scientific">Aeromicrobium alkaliterrae</name>
    <dbReference type="NCBI Taxonomy" id="302168"/>
    <lineage>
        <taxon>Bacteria</taxon>
        <taxon>Bacillati</taxon>
        <taxon>Actinomycetota</taxon>
        <taxon>Actinomycetes</taxon>
        <taxon>Propionibacteriales</taxon>
        <taxon>Nocardioidaceae</taxon>
        <taxon>Aeromicrobium</taxon>
    </lineage>
</organism>
<dbReference type="PROSITE" id="PS51658">
    <property type="entry name" value="BFN"/>
    <property type="match status" value="1"/>
</dbReference>
<evidence type="ECO:0000259" key="1">
    <source>
        <dbReference type="PROSITE" id="PS51658"/>
    </source>
</evidence>
<evidence type="ECO:0000313" key="2">
    <source>
        <dbReference type="EMBL" id="GAA1729793.1"/>
    </source>
</evidence>
<dbReference type="Pfam" id="PF02577">
    <property type="entry name" value="BFN_dom"/>
    <property type="match status" value="1"/>
</dbReference>
<dbReference type="Proteomes" id="UP001501057">
    <property type="component" value="Unassembled WGS sequence"/>
</dbReference>
<sequence>MREVEIVGVRVDMPANQPLVLLREVGGSRVVPIWIGAVEASAIAFALQGTPTARPLTHELMASMVEAMGDDLERVEIVDVRDGIFFAELHFASGAVVEARPSDGIALALRCAATVLVAEDVLDAAAMVPESEEEEEVERFREFLDDVDPEDFAEG</sequence>
<proteinExistence type="predicted"/>
<comment type="caution">
    <text evidence="2">The sequence shown here is derived from an EMBL/GenBank/DDBJ whole genome shotgun (WGS) entry which is preliminary data.</text>
</comment>
<dbReference type="PANTHER" id="PTHR15160">
    <property type="entry name" value="VON HIPPEL-LINDAU PROTEIN"/>
    <property type="match status" value="1"/>
</dbReference>
<protein>
    <submittedName>
        <fullName evidence="2">Bifunctional nuclease family protein</fullName>
    </submittedName>
</protein>
<gene>
    <name evidence="2" type="ORF">GCM10009710_07990</name>
</gene>
<name>A0ABP4VM96_9ACTN</name>
<dbReference type="RefSeq" id="WP_344197987.1">
    <property type="nucleotide sequence ID" value="NZ_BAAAME010000002.1"/>
</dbReference>
<dbReference type="InterPro" id="IPR003729">
    <property type="entry name" value="Bi_nuclease_dom"/>
</dbReference>
<evidence type="ECO:0000313" key="3">
    <source>
        <dbReference type="Proteomes" id="UP001501057"/>
    </source>
</evidence>
<keyword evidence="3" id="KW-1185">Reference proteome</keyword>
<dbReference type="InterPro" id="IPR036104">
    <property type="entry name" value="BFN_sf"/>
</dbReference>
<accession>A0ABP4VM96</accession>
<dbReference type="EMBL" id="BAAAME010000002">
    <property type="protein sequence ID" value="GAA1729793.1"/>
    <property type="molecule type" value="Genomic_DNA"/>
</dbReference>
<dbReference type="Gene3D" id="3.10.690.10">
    <property type="entry name" value="Bifunctional nuclease domain"/>
    <property type="match status" value="1"/>
</dbReference>
<dbReference type="SUPFAM" id="SSF103256">
    <property type="entry name" value="Hypothetical protein TM0160"/>
    <property type="match status" value="1"/>
</dbReference>
<dbReference type="PANTHER" id="PTHR15160:SF1">
    <property type="entry name" value="VON HIPPEL-LINDAU DISEASE TUMOR SUPPRESSOR"/>
    <property type="match status" value="1"/>
</dbReference>
<reference evidence="3" key="1">
    <citation type="journal article" date="2019" name="Int. J. Syst. Evol. Microbiol.">
        <title>The Global Catalogue of Microorganisms (GCM) 10K type strain sequencing project: providing services to taxonomists for standard genome sequencing and annotation.</title>
        <authorList>
            <consortium name="The Broad Institute Genomics Platform"/>
            <consortium name="The Broad Institute Genome Sequencing Center for Infectious Disease"/>
            <person name="Wu L."/>
            <person name="Ma J."/>
        </authorList>
    </citation>
    <scope>NUCLEOTIDE SEQUENCE [LARGE SCALE GENOMIC DNA]</scope>
    <source>
        <strain evidence="3">JCM 13518</strain>
    </source>
</reference>